<protein>
    <submittedName>
        <fullName evidence="5">Aldehyde-activating protein</fullName>
    </submittedName>
</protein>
<dbReference type="InterPro" id="IPR006913">
    <property type="entry name" value="CENP-V/GFA"/>
</dbReference>
<accession>A0A6G7ZKN0</accession>
<evidence type="ECO:0000313" key="5">
    <source>
        <dbReference type="EMBL" id="QIL01493.1"/>
    </source>
</evidence>
<dbReference type="Gene3D" id="2.170.150.70">
    <property type="match status" value="1"/>
</dbReference>
<dbReference type="InterPro" id="IPR011057">
    <property type="entry name" value="Mss4-like_sf"/>
</dbReference>
<dbReference type="PANTHER" id="PTHR28620">
    <property type="entry name" value="CENTROMERE PROTEIN V"/>
    <property type="match status" value="1"/>
</dbReference>
<keyword evidence="2" id="KW-0479">Metal-binding</keyword>
<gene>
    <name evidence="5" type="ORF">G7078_00940</name>
</gene>
<evidence type="ECO:0000313" key="6">
    <source>
        <dbReference type="Proteomes" id="UP000502502"/>
    </source>
</evidence>
<evidence type="ECO:0000256" key="3">
    <source>
        <dbReference type="ARBA" id="ARBA00022833"/>
    </source>
</evidence>
<dbReference type="Proteomes" id="UP000502502">
    <property type="component" value="Chromosome"/>
</dbReference>
<dbReference type="InterPro" id="IPR052355">
    <property type="entry name" value="CENP-V-like"/>
</dbReference>
<feature type="domain" description="CENP-V/GFA" evidence="4">
    <location>
        <begin position="4"/>
        <end position="112"/>
    </location>
</feature>
<organism evidence="5 6">
    <name type="scientific">Sphingomonas sinipercae</name>
    <dbReference type="NCBI Taxonomy" id="2714944"/>
    <lineage>
        <taxon>Bacteria</taxon>
        <taxon>Pseudomonadati</taxon>
        <taxon>Pseudomonadota</taxon>
        <taxon>Alphaproteobacteria</taxon>
        <taxon>Sphingomonadales</taxon>
        <taxon>Sphingomonadaceae</taxon>
        <taxon>Sphingomonas</taxon>
    </lineage>
</organism>
<dbReference type="KEGG" id="ssin:G7078_00940"/>
<keyword evidence="3" id="KW-0862">Zinc</keyword>
<name>A0A6G7ZKN0_9SPHN</name>
<evidence type="ECO:0000256" key="1">
    <source>
        <dbReference type="ARBA" id="ARBA00005495"/>
    </source>
</evidence>
<sequence length="141" mass="15491">MTVHAGSCHCGAVTFTYASEQPLAVRACQCSFCRKHGSRNVSDAQGQGDITASLPLTRYRFGLGITDFLLCPTCGSYVAAVMQDGEHWLGTFNLNCFDNPQLELTAEPIVYDSEGSADRIERRRRRWTPTRIAEPLSGTDA</sequence>
<dbReference type="EMBL" id="CP049871">
    <property type="protein sequence ID" value="QIL01493.1"/>
    <property type="molecule type" value="Genomic_DNA"/>
</dbReference>
<dbReference type="AlphaFoldDB" id="A0A6G7ZKN0"/>
<dbReference type="GO" id="GO:0046872">
    <property type="term" value="F:metal ion binding"/>
    <property type="evidence" value="ECO:0007669"/>
    <property type="project" value="UniProtKB-KW"/>
</dbReference>
<dbReference type="PANTHER" id="PTHR28620:SF1">
    <property type="entry name" value="CENP-V_GFA DOMAIN-CONTAINING PROTEIN"/>
    <property type="match status" value="1"/>
</dbReference>
<reference evidence="5 6" key="1">
    <citation type="submission" date="2020-03" db="EMBL/GenBank/DDBJ databases">
        <title>Sphingomonas sp. nov., isolated from fish.</title>
        <authorList>
            <person name="Hyun D.-W."/>
            <person name="Bae J.-W."/>
        </authorList>
    </citation>
    <scope>NUCLEOTIDE SEQUENCE [LARGE SCALE GENOMIC DNA]</scope>
    <source>
        <strain evidence="5 6">HDW15C</strain>
    </source>
</reference>
<keyword evidence="6" id="KW-1185">Reference proteome</keyword>
<dbReference type="Pfam" id="PF04828">
    <property type="entry name" value="GFA"/>
    <property type="match status" value="1"/>
</dbReference>
<dbReference type="RefSeq" id="WP_166092065.1">
    <property type="nucleotide sequence ID" value="NZ_CP049871.1"/>
</dbReference>
<dbReference type="PROSITE" id="PS51891">
    <property type="entry name" value="CENP_V_GFA"/>
    <property type="match status" value="1"/>
</dbReference>
<dbReference type="GO" id="GO:0016846">
    <property type="term" value="F:carbon-sulfur lyase activity"/>
    <property type="evidence" value="ECO:0007669"/>
    <property type="project" value="InterPro"/>
</dbReference>
<dbReference type="SUPFAM" id="SSF51316">
    <property type="entry name" value="Mss4-like"/>
    <property type="match status" value="1"/>
</dbReference>
<comment type="similarity">
    <text evidence="1">Belongs to the Gfa family.</text>
</comment>
<evidence type="ECO:0000259" key="4">
    <source>
        <dbReference type="PROSITE" id="PS51891"/>
    </source>
</evidence>
<evidence type="ECO:0000256" key="2">
    <source>
        <dbReference type="ARBA" id="ARBA00022723"/>
    </source>
</evidence>
<proteinExistence type="inferred from homology"/>